<protein>
    <submittedName>
        <fullName evidence="6">Nitrate/sulfonate/bicarbonate ABC transporter ATP-binding protein</fullName>
    </submittedName>
</protein>
<keyword evidence="3 6" id="KW-0067">ATP-binding</keyword>
<dbReference type="Proteomes" id="UP000663090">
    <property type="component" value="Chromosome"/>
</dbReference>
<dbReference type="PROSITE" id="PS00211">
    <property type="entry name" value="ABC_TRANSPORTER_1"/>
    <property type="match status" value="1"/>
</dbReference>
<dbReference type="InterPro" id="IPR018632">
    <property type="entry name" value="AAA-associated_dom_C"/>
</dbReference>
<evidence type="ECO:0000256" key="3">
    <source>
        <dbReference type="ARBA" id="ARBA00022840"/>
    </source>
</evidence>
<reference evidence="6 7" key="1">
    <citation type="submission" date="2021-02" db="EMBL/GenBank/DDBJ databases">
        <title>De Novo genome assembly of isolated myxobacteria.</title>
        <authorList>
            <person name="Stevens D.C."/>
        </authorList>
    </citation>
    <scope>NUCLEOTIDE SEQUENCE [LARGE SCALE GENOMIC DNA]</scope>
    <source>
        <strain evidence="6 7">SCHIC003</strain>
    </source>
</reference>
<dbReference type="SMART" id="SM00382">
    <property type="entry name" value="AAA"/>
    <property type="match status" value="1"/>
</dbReference>
<dbReference type="PANTHER" id="PTHR42788:SF13">
    <property type="entry name" value="ALIPHATIC SULFONATES IMPORT ATP-BINDING PROTEIN SSUB"/>
    <property type="match status" value="1"/>
</dbReference>
<evidence type="ECO:0000259" key="5">
    <source>
        <dbReference type="PROSITE" id="PS50893"/>
    </source>
</evidence>
<dbReference type="EMBL" id="CP071091">
    <property type="protein sequence ID" value="QSQ11066.1"/>
    <property type="molecule type" value="Genomic_DNA"/>
</dbReference>
<dbReference type="InterPro" id="IPR050166">
    <property type="entry name" value="ABC_transporter_ATP-bind"/>
</dbReference>
<dbReference type="GO" id="GO:0005524">
    <property type="term" value="F:ATP binding"/>
    <property type="evidence" value="ECO:0007669"/>
    <property type="project" value="UniProtKB-KW"/>
</dbReference>
<name>A0ABX7MXE5_9BACT</name>
<evidence type="ECO:0000256" key="1">
    <source>
        <dbReference type="ARBA" id="ARBA00022448"/>
    </source>
</evidence>
<feature type="compositionally biased region" description="Low complexity" evidence="4">
    <location>
        <begin position="266"/>
        <end position="281"/>
    </location>
</feature>
<dbReference type="CDD" id="cd03293">
    <property type="entry name" value="ABC_NrtD_SsuB_transporters"/>
    <property type="match status" value="1"/>
</dbReference>
<evidence type="ECO:0000256" key="4">
    <source>
        <dbReference type="SAM" id="MobiDB-lite"/>
    </source>
</evidence>
<dbReference type="PANTHER" id="PTHR42788">
    <property type="entry name" value="TAURINE IMPORT ATP-BINDING PROTEIN-RELATED"/>
    <property type="match status" value="1"/>
</dbReference>
<evidence type="ECO:0000313" key="6">
    <source>
        <dbReference type="EMBL" id="QSQ11066.1"/>
    </source>
</evidence>
<organism evidence="6 7">
    <name type="scientific">Myxococcus landrumensis</name>
    <dbReference type="NCBI Taxonomy" id="2813577"/>
    <lineage>
        <taxon>Bacteria</taxon>
        <taxon>Pseudomonadati</taxon>
        <taxon>Myxococcota</taxon>
        <taxon>Myxococcia</taxon>
        <taxon>Myxococcales</taxon>
        <taxon>Cystobacterineae</taxon>
        <taxon>Myxococcaceae</taxon>
        <taxon>Myxococcus</taxon>
    </lineage>
</organism>
<dbReference type="InterPro" id="IPR003439">
    <property type="entry name" value="ABC_transporter-like_ATP-bd"/>
</dbReference>
<sequence length="437" mass="48666">MDPRSESTLTEPLCELRGVSHDFTQPNGAPLPVLRDIHLQVRPNEVVCLLGPSGCGKSTILRILAGLIRPSRGEVLAHGQPLTGLNPGVAIVFQSFALYPWMSVIQNVEVVLQAAGLPREEVRERAAHAVRIVGLNGFEEAYPRELSGGMKQRVGMARAFSLDPEMLFMDEPFSQVDALTAESLRAEVLDLWTAKHRRSSSILMVSHDIKEVVYMADRIVVLGAHPGVVRAVVENTLPRPRDYRSPELLRMVDRLHDTITGHELPDAAAPSAPQPAESPASNMEPLPTVSTSQVVGLLEYLGARGGSEDVFRMATDTAQEFGKAINVVKAAEMLELVDTPKRMVVLSSIARSFLDADVPGRKALWRRQVLRLGIFRQLQSVLEQQPRQALRREQVLELIVLHMPFEDYERIFDTLVRWGRFGDLWAYDEELETLSLQ</sequence>
<gene>
    <name evidence="6" type="ORF">JY572_21840</name>
</gene>
<dbReference type="Pfam" id="PF09821">
    <property type="entry name" value="AAA_assoc_C"/>
    <property type="match status" value="1"/>
</dbReference>
<dbReference type="Pfam" id="PF00005">
    <property type="entry name" value="ABC_tran"/>
    <property type="match status" value="1"/>
</dbReference>
<feature type="region of interest" description="Disordered" evidence="4">
    <location>
        <begin position="263"/>
        <end position="286"/>
    </location>
</feature>
<dbReference type="InterPro" id="IPR017871">
    <property type="entry name" value="ABC_transporter-like_CS"/>
</dbReference>
<dbReference type="PROSITE" id="PS50893">
    <property type="entry name" value="ABC_TRANSPORTER_2"/>
    <property type="match status" value="1"/>
</dbReference>
<proteinExistence type="predicted"/>
<dbReference type="Gene3D" id="3.40.50.300">
    <property type="entry name" value="P-loop containing nucleotide triphosphate hydrolases"/>
    <property type="match status" value="1"/>
</dbReference>
<keyword evidence="7" id="KW-1185">Reference proteome</keyword>
<accession>A0ABX7MXE5</accession>
<keyword evidence="2" id="KW-0547">Nucleotide-binding</keyword>
<dbReference type="SUPFAM" id="SSF52540">
    <property type="entry name" value="P-loop containing nucleoside triphosphate hydrolases"/>
    <property type="match status" value="1"/>
</dbReference>
<feature type="domain" description="ABC transporter" evidence="5">
    <location>
        <begin position="16"/>
        <end position="249"/>
    </location>
</feature>
<evidence type="ECO:0000256" key="2">
    <source>
        <dbReference type="ARBA" id="ARBA00022741"/>
    </source>
</evidence>
<evidence type="ECO:0000313" key="7">
    <source>
        <dbReference type="Proteomes" id="UP000663090"/>
    </source>
</evidence>
<dbReference type="RefSeq" id="WP_206712826.1">
    <property type="nucleotide sequence ID" value="NZ_CP071091.1"/>
</dbReference>
<dbReference type="InterPro" id="IPR027417">
    <property type="entry name" value="P-loop_NTPase"/>
</dbReference>
<keyword evidence="1" id="KW-0813">Transport</keyword>
<dbReference type="InterPro" id="IPR003593">
    <property type="entry name" value="AAA+_ATPase"/>
</dbReference>